<feature type="signal peptide" evidence="8">
    <location>
        <begin position="1"/>
        <end position="31"/>
    </location>
</feature>
<evidence type="ECO:0000256" key="7">
    <source>
        <dbReference type="RuleBase" id="RU003915"/>
    </source>
</evidence>
<dbReference type="PANTHER" id="PTHR43811">
    <property type="entry name" value="FKBP-TYPE PEPTIDYL-PROLYL CIS-TRANS ISOMERASE FKPA"/>
    <property type="match status" value="1"/>
</dbReference>
<dbReference type="RefSeq" id="WP_149317373.1">
    <property type="nucleotide sequence ID" value="NZ_VWRN01000031.1"/>
</dbReference>
<dbReference type="PANTHER" id="PTHR43811:SF19">
    <property type="entry name" value="39 KDA FK506-BINDING NUCLEAR PROTEIN"/>
    <property type="match status" value="1"/>
</dbReference>
<evidence type="ECO:0000256" key="8">
    <source>
        <dbReference type="SAM" id="SignalP"/>
    </source>
</evidence>
<evidence type="ECO:0000313" key="10">
    <source>
        <dbReference type="EMBL" id="KAA6124574.1"/>
    </source>
</evidence>
<dbReference type="GO" id="GO:0003755">
    <property type="term" value="F:peptidyl-prolyl cis-trans isomerase activity"/>
    <property type="evidence" value="ECO:0007669"/>
    <property type="project" value="UniProtKB-UniRule"/>
</dbReference>
<evidence type="ECO:0000256" key="3">
    <source>
        <dbReference type="ARBA" id="ARBA00023110"/>
    </source>
</evidence>
<feature type="chain" id="PRO_5024380996" description="Peptidyl-prolyl cis-trans isomerase" evidence="8">
    <location>
        <begin position="32"/>
        <end position="145"/>
    </location>
</feature>
<dbReference type="SUPFAM" id="SSF54534">
    <property type="entry name" value="FKBP-like"/>
    <property type="match status" value="1"/>
</dbReference>
<comment type="caution">
    <text evidence="10">The sequence shown here is derived from an EMBL/GenBank/DDBJ whole genome shotgun (WGS) entry which is preliminary data.</text>
</comment>
<keyword evidence="8" id="KW-0732">Signal</keyword>
<name>A0A5M8AUR0_9BURK</name>
<keyword evidence="4 6" id="KW-0413">Isomerase</keyword>
<gene>
    <name evidence="10" type="ORF">F1599_11765</name>
</gene>
<proteinExistence type="inferred from homology"/>
<accession>A0A5M8AUR0</accession>
<sequence length="145" mass="15117">MTRLPRLASFASFASLASLLSFGALAFAAHAAEPAQTLPSGVSIQHLTKGNGASPKATDTVKVHYRGTLTDGTEFDSSYKRGQPISFPLNRVIPCWTEGVQKMQVGGKARLVCPGSTAYGSRGVPGTIPPNATLNFEVELLGIGG</sequence>
<evidence type="ECO:0000256" key="1">
    <source>
        <dbReference type="ARBA" id="ARBA00000971"/>
    </source>
</evidence>
<dbReference type="InterPro" id="IPR001179">
    <property type="entry name" value="PPIase_FKBP_dom"/>
</dbReference>
<comment type="function">
    <text evidence="5">PPIases accelerate the folding of proteins.</text>
</comment>
<dbReference type="Pfam" id="PF00254">
    <property type="entry name" value="FKBP_C"/>
    <property type="match status" value="1"/>
</dbReference>
<evidence type="ECO:0000256" key="4">
    <source>
        <dbReference type="ARBA" id="ARBA00023235"/>
    </source>
</evidence>
<organism evidence="10 11">
    <name type="scientific">Cupriavidus cauae</name>
    <dbReference type="NCBI Taxonomy" id="2608999"/>
    <lineage>
        <taxon>Bacteria</taxon>
        <taxon>Pseudomonadati</taxon>
        <taxon>Pseudomonadota</taxon>
        <taxon>Betaproteobacteria</taxon>
        <taxon>Burkholderiales</taxon>
        <taxon>Burkholderiaceae</taxon>
        <taxon>Cupriavidus</taxon>
    </lineage>
</organism>
<comment type="similarity">
    <text evidence="2 7">Belongs to the FKBP-type PPIase family.</text>
</comment>
<dbReference type="PROSITE" id="PS50059">
    <property type="entry name" value="FKBP_PPIASE"/>
    <property type="match status" value="1"/>
</dbReference>
<evidence type="ECO:0000313" key="11">
    <source>
        <dbReference type="Proteomes" id="UP000324324"/>
    </source>
</evidence>
<feature type="domain" description="PPIase FKBP-type" evidence="9">
    <location>
        <begin position="58"/>
        <end position="144"/>
    </location>
</feature>
<evidence type="ECO:0000256" key="5">
    <source>
        <dbReference type="ARBA" id="ARBA00056164"/>
    </source>
</evidence>
<dbReference type="EC" id="5.2.1.8" evidence="7"/>
<evidence type="ECO:0000256" key="6">
    <source>
        <dbReference type="PROSITE-ProRule" id="PRU00277"/>
    </source>
</evidence>
<evidence type="ECO:0000256" key="2">
    <source>
        <dbReference type="ARBA" id="ARBA00006577"/>
    </source>
</evidence>
<evidence type="ECO:0000259" key="9">
    <source>
        <dbReference type="PROSITE" id="PS50059"/>
    </source>
</evidence>
<dbReference type="InterPro" id="IPR046357">
    <property type="entry name" value="PPIase_dom_sf"/>
</dbReference>
<keyword evidence="11" id="KW-1185">Reference proteome</keyword>
<dbReference type="AlphaFoldDB" id="A0A5M8AUR0"/>
<protein>
    <recommendedName>
        <fullName evidence="7">Peptidyl-prolyl cis-trans isomerase</fullName>
        <ecNumber evidence="7">5.2.1.8</ecNumber>
    </recommendedName>
</protein>
<keyword evidence="3 6" id="KW-0697">Rotamase</keyword>
<dbReference type="FunFam" id="3.10.50.40:FF:000006">
    <property type="entry name" value="Peptidyl-prolyl cis-trans isomerase"/>
    <property type="match status" value="1"/>
</dbReference>
<reference evidence="10 11" key="1">
    <citation type="submission" date="2019-09" db="EMBL/GenBank/DDBJ databases">
        <title>Isolation of a novel species in the genus Cupriavidus from patients with sepsis using whole genome sequencing.</title>
        <authorList>
            <person name="Kweon O.J."/>
            <person name="Lee M.-K."/>
        </authorList>
    </citation>
    <scope>NUCLEOTIDE SEQUENCE [LARGE SCALE GENOMIC DNA]</scope>
    <source>
        <strain evidence="10 11">MKL-01</strain>
    </source>
</reference>
<dbReference type="Proteomes" id="UP000324324">
    <property type="component" value="Unassembled WGS sequence"/>
</dbReference>
<dbReference type="EMBL" id="VWRN01000031">
    <property type="protein sequence ID" value="KAA6124574.1"/>
    <property type="molecule type" value="Genomic_DNA"/>
</dbReference>
<dbReference type="Gene3D" id="3.10.50.40">
    <property type="match status" value="1"/>
</dbReference>
<comment type="catalytic activity">
    <reaction evidence="1 6 7">
        <text>[protein]-peptidylproline (omega=180) = [protein]-peptidylproline (omega=0)</text>
        <dbReference type="Rhea" id="RHEA:16237"/>
        <dbReference type="Rhea" id="RHEA-COMP:10747"/>
        <dbReference type="Rhea" id="RHEA-COMP:10748"/>
        <dbReference type="ChEBI" id="CHEBI:83833"/>
        <dbReference type="ChEBI" id="CHEBI:83834"/>
        <dbReference type="EC" id="5.2.1.8"/>
    </reaction>
</comment>